<keyword evidence="2" id="KW-1185">Reference proteome</keyword>
<accession>A0ABN2R624</accession>
<name>A0ABN2R624_9PSEU</name>
<dbReference type="Proteomes" id="UP001501116">
    <property type="component" value="Unassembled WGS sequence"/>
</dbReference>
<evidence type="ECO:0000313" key="2">
    <source>
        <dbReference type="Proteomes" id="UP001501116"/>
    </source>
</evidence>
<gene>
    <name evidence="1" type="ORF">GCM10009754_39780</name>
</gene>
<dbReference type="EMBL" id="BAAANN010000015">
    <property type="protein sequence ID" value="GAA1964153.1"/>
    <property type="molecule type" value="Genomic_DNA"/>
</dbReference>
<protein>
    <submittedName>
        <fullName evidence="1">Uncharacterized protein</fullName>
    </submittedName>
</protein>
<sequence>MVALGGSAPAGFGWWRFVPLFVGEGLKNQVLFGKSAMDTDHRTAKSGGISGNPGLSGGMRRLVLGLRQGSR</sequence>
<reference evidence="1 2" key="1">
    <citation type="journal article" date="2019" name="Int. J. Syst. Evol. Microbiol.">
        <title>The Global Catalogue of Microorganisms (GCM) 10K type strain sequencing project: providing services to taxonomists for standard genome sequencing and annotation.</title>
        <authorList>
            <consortium name="The Broad Institute Genomics Platform"/>
            <consortium name="The Broad Institute Genome Sequencing Center for Infectious Disease"/>
            <person name="Wu L."/>
            <person name="Ma J."/>
        </authorList>
    </citation>
    <scope>NUCLEOTIDE SEQUENCE [LARGE SCALE GENOMIC DNA]</scope>
    <source>
        <strain evidence="1 2">JCM 14545</strain>
    </source>
</reference>
<comment type="caution">
    <text evidence="1">The sequence shown here is derived from an EMBL/GenBank/DDBJ whole genome shotgun (WGS) entry which is preliminary data.</text>
</comment>
<evidence type="ECO:0000313" key="1">
    <source>
        <dbReference type="EMBL" id="GAA1964153.1"/>
    </source>
</evidence>
<proteinExistence type="predicted"/>
<organism evidence="1 2">
    <name type="scientific">Amycolatopsis minnesotensis</name>
    <dbReference type="NCBI Taxonomy" id="337894"/>
    <lineage>
        <taxon>Bacteria</taxon>
        <taxon>Bacillati</taxon>
        <taxon>Actinomycetota</taxon>
        <taxon>Actinomycetes</taxon>
        <taxon>Pseudonocardiales</taxon>
        <taxon>Pseudonocardiaceae</taxon>
        <taxon>Amycolatopsis</taxon>
    </lineage>
</organism>